<dbReference type="PANTHER" id="PTHR32322">
    <property type="entry name" value="INNER MEMBRANE TRANSPORTER"/>
    <property type="match status" value="1"/>
</dbReference>
<evidence type="ECO:0000259" key="6">
    <source>
        <dbReference type="Pfam" id="PF00892"/>
    </source>
</evidence>
<reference evidence="7 8" key="1">
    <citation type="submission" date="2021-07" db="EMBL/GenBank/DDBJ databases">
        <title>Isolation and characterization of bacteria from a gold mining with a capacity of golden bioaccumulation.</title>
        <authorList>
            <person name="Yang X.J."/>
        </authorList>
    </citation>
    <scope>NUCLEOTIDE SEQUENCE [LARGE SCALE GENOMIC DNA]</scope>
    <source>
        <strain evidence="7 8">Au29</strain>
    </source>
</reference>
<proteinExistence type="predicted"/>
<feature type="transmembrane region" description="Helical" evidence="5">
    <location>
        <begin position="196"/>
        <end position="219"/>
    </location>
</feature>
<feature type="transmembrane region" description="Helical" evidence="5">
    <location>
        <begin position="231"/>
        <end position="252"/>
    </location>
</feature>
<feature type="transmembrane region" description="Helical" evidence="5">
    <location>
        <begin position="134"/>
        <end position="156"/>
    </location>
</feature>
<keyword evidence="8" id="KW-1185">Reference proteome</keyword>
<dbReference type="InterPro" id="IPR000620">
    <property type="entry name" value="EamA_dom"/>
</dbReference>
<evidence type="ECO:0000256" key="5">
    <source>
        <dbReference type="SAM" id="Phobius"/>
    </source>
</evidence>
<feature type="transmembrane region" description="Helical" evidence="5">
    <location>
        <begin position="286"/>
        <end position="305"/>
    </location>
</feature>
<gene>
    <name evidence="7" type="ORF">KWG56_06055</name>
</gene>
<accession>A0ABX8TNQ6</accession>
<feature type="transmembrane region" description="Helical" evidence="5">
    <location>
        <begin position="12"/>
        <end position="36"/>
    </location>
</feature>
<evidence type="ECO:0000313" key="7">
    <source>
        <dbReference type="EMBL" id="QYC11535.1"/>
    </source>
</evidence>
<feature type="transmembrane region" description="Helical" evidence="5">
    <location>
        <begin position="78"/>
        <end position="97"/>
    </location>
</feature>
<comment type="subcellular location">
    <subcellularLocation>
        <location evidence="1">Membrane</location>
        <topology evidence="1">Multi-pass membrane protein</topology>
    </subcellularLocation>
</comment>
<feature type="transmembrane region" description="Helical" evidence="5">
    <location>
        <begin position="103"/>
        <end position="122"/>
    </location>
</feature>
<dbReference type="InterPro" id="IPR050638">
    <property type="entry name" value="AA-Vitamin_Transporters"/>
</dbReference>
<evidence type="ECO:0000256" key="3">
    <source>
        <dbReference type="ARBA" id="ARBA00022989"/>
    </source>
</evidence>
<evidence type="ECO:0000256" key="2">
    <source>
        <dbReference type="ARBA" id="ARBA00022692"/>
    </source>
</evidence>
<dbReference type="Proteomes" id="UP000824334">
    <property type="component" value="Chromosome"/>
</dbReference>
<feature type="transmembrane region" description="Helical" evidence="5">
    <location>
        <begin position="168"/>
        <end position="189"/>
    </location>
</feature>
<dbReference type="PANTHER" id="PTHR32322:SF2">
    <property type="entry name" value="EAMA DOMAIN-CONTAINING PROTEIN"/>
    <property type="match status" value="1"/>
</dbReference>
<keyword evidence="4 5" id="KW-0472">Membrane</keyword>
<feature type="transmembrane region" description="Helical" evidence="5">
    <location>
        <begin position="48"/>
        <end position="66"/>
    </location>
</feature>
<dbReference type="EMBL" id="CP080034">
    <property type="protein sequence ID" value="QYC11535.1"/>
    <property type="molecule type" value="Genomic_DNA"/>
</dbReference>
<protein>
    <submittedName>
        <fullName evidence="7">EamA family transporter</fullName>
    </submittedName>
</protein>
<evidence type="ECO:0000256" key="4">
    <source>
        <dbReference type="ARBA" id="ARBA00023136"/>
    </source>
</evidence>
<feature type="transmembrane region" description="Helical" evidence="5">
    <location>
        <begin position="259"/>
        <end position="280"/>
    </location>
</feature>
<name>A0ABX8TNQ6_9CAUL</name>
<organism evidence="7 8">
    <name type="scientific">Brevundimonas nasdae</name>
    <dbReference type="NCBI Taxonomy" id="172043"/>
    <lineage>
        <taxon>Bacteria</taxon>
        <taxon>Pseudomonadati</taxon>
        <taxon>Pseudomonadota</taxon>
        <taxon>Alphaproteobacteria</taxon>
        <taxon>Caulobacterales</taxon>
        <taxon>Caulobacteraceae</taxon>
        <taxon>Brevundimonas</taxon>
    </lineage>
</organism>
<feature type="domain" description="EamA" evidence="6">
    <location>
        <begin position="20"/>
        <end position="150"/>
    </location>
</feature>
<dbReference type="Pfam" id="PF00892">
    <property type="entry name" value="EamA"/>
    <property type="match status" value="2"/>
</dbReference>
<evidence type="ECO:0000256" key="1">
    <source>
        <dbReference type="ARBA" id="ARBA00004141"/>
    </source>
</evidence>
<evidence type="ECO:0000313" key="8">
    <source>
        <dbReference type="Proteomes" id="UP000824334"/>
    </source>
</evidence>
<keyword evidence="2 5" id="KW-0812">Transmembrane</keyword>
<sequence length="310" mass="32077">MIRDGSLAGARVLNRSFVAVAVTICALIWGTTWFAITLQLGSVEPIVSVVWRFGLAAAVLFGFCAVSRRPLRLTRSQHLAAIGQGAFVFAISYAFVYAAEAQVASAVVAVIFAALAFVNLVLFRVLGGQKASSAAWCGAALGVVGVGVLSFGQLSGAGAGAGAGLDPGLGVIFAITAVLASALGNWFAWKGQQAGAPVLTATAWAMAYGTAMLAIYGVLTGVTWRIELTPAYVLSLLYLSLFGSVIAFGLYFSIARQRGYALASYISALTPPIAMLVSVFFEGARFGWSALIGLGLVLVGQVLLIRAPKA</sequence>
<keyword evidence="3 5" id="KW-1133">Transmembrane helix</keyword>
<feature type="domain" description="EamA" evidence="6">
    <location>
        <begin position="169"/>
        <end position="305"/>
    </location>
</feature>